<evidence type="ECO:0000259" key="6">
    <source>
        <dbReference type="Pfam" id="PF25917"/>
    </source>
</evidence>
<dbReference type="InterPro" id="IPR058647">
    <property type="entry name" value="BSH_CzcB-like"/>
</dbReference>
<proteinExistence type="predicted"/>
<feature type="coiled-coil region" evidence="3">
    <location>
        <begin position="307"/>
        <end position="334"/>
    </location>
</feature>
<evidence type="ECO:0000256" key="5">
    <source>
        <dbReference type="SAM" id="Phobius"/>
    </source>
</evidence>
<comment type="subcellular location">
    <subcellularLocation>
        <location evidence="1">Cell envelope</location>
    </subcellularLocation>
</comment>
<keyword evidence="10" id="KW-1185">Reference proteome</keyword>
<dbReference type="InterPro" id="IPR058636">
    <property type="entry name" value="Beta-barrel_YknX"/>
</dbReference>
<evidence type="ECO:0000313" key="10">
    <source>
        <dbReference type="Proteomes" id="UP000184442"/>
    </source>
</evidence>
<feature type="domain" description="Multidrug resistance protein MdtA-like barrel-sandwich hybrid" evidence="6">
    <location>
        <begin position="82"/>
        <end position="172"/>
    </location>
</feature>
<dbReference type="Pfam" id="PF25973">
    <property type="entry name" value="BSH_CzcB"/>
    <property type="match status" value="1"/>
</dbReference>
<dbReference type="SUPFAM" id="SSF111369">
    <property type="entry name" value="HlyD-like secretion proteins"/>
    <property type="match status" value="2"/>
</dbReference>
<protein>
    <submittedName>
        <fullName evidence="9">HlyD family secretion protein</fullName>
    </submittedName>
</protein>
<name>A0A1M6C0P1_9FIRM</name>
<evidence type="ECO:0000256" key="3">
    <source>
        <dbReference type="SAM" id="Coils"/>
    </source>
</evidence>
<keyword evidence="5" id="KW-0472">Membrane</keyword>
<dbReference type="RefSeq" id="WP_073024416.1">
    <property type="nucleotide sequence ID" value="NZ_FQZS01000004.1"/>
</dbReference>
<gene>
    <name evidence="9" type="ORF">SAMN02745176_00621</name>
</gene>
<dbReference type="Proteomes" id="UP000184442">
    <property type="component" value="Unassembled WGS sequence"/>
</dbReference>
<evidence type="ECO:0000259" key="8">
    <source>
        <dbReference type="Pfam" id="PF25990"/>
    </source>
</evidence>
<evidence type="ECO:0000313" key="9">
    <source>
        <dbReference type="EMBL" id="SHI54304.1"/>
    </source>
</evidence>
<feature type="compositionally biased region" description="Gly residues" evidence="4">
    <location>
        <begin position="599"/>
        <end position="611"/>
    </location>
</feature>
<keyword evidence="5" id="KW-0812">Transmembrane</keyword>
<dbReference type="GO" id="GO:0030313">
    <property type="term" value="C:cell envelope"/>
    <property type="evidence" value="ECO:0007669"/>
    <property type="project" value="UniProtKB-SubCell"/>
</dbReference>
<dbReference type="STRING" id="1122184.SAMN02745176_00621"/>
<organism evidence="9 10">
    <name type="scientific">Lutispora thermophila DSM 19022</name>
    <dbReference type="NCBI Taxonomy" id="1122184"/>
    <lineage>
        <taxon>Bacteria</taxon>
        <taxon>Bacillati</taxon>
        <taxon>Bacillota</taxon>
        <taxon>Clostridia</taxon>
        <taxon>Lutisporales</taxon>
        <taxon>Lutisporaceae</taxon>
        <taxon>Lutispora</taxon>
    </lineage>
</organism>
<feature type="domain" description="CzcB-like barrel-sandwich hybrid" evidence="7">
    <location>
        <begin position="278"/>
        <end position="370"/>
    </location>
</feature>
<sequence>MNAPSTTTTVNPKRKRKINLKVIILFLILAIGCYIGYRYINTKNKAQNQVQQRTGVVRRGDITVSISGSGTLSSASTFTALSSVEGTISKIYCKDGDKIQAGSLVMELDSGEALLDIKKLENNISKAKISRDQLLKSMENNQVIAPISGEITEIRYKSSDDITKGTSLLTITDKSQLKLLLPFRNSYRNELEQGQKATIYVFDSAMDEVHNLEGTISFISSAPESAGEAQSYNIEFIIDNPGYLDNTMIASAEITVSGKTIKSIGNSNLSYIESATAKAEIAGTIEGLDVLLGQYVKKGDVLATIINDDLSIELETSNLNIEEMENQLEYLYEKLSHYKIYSDIDGTLSLEDLKVGDAVKAGTTVFKVSNYDLMEFQIAIDELDISKIQTGQNVYVTVDALEETEEKPLTGVVTEIAQEGNITGNGVTTYPVTILLTEANNQLKVGMNVNGEIIVNEKKDVLYVPIEAVQKQGGKNIVYVKTSEIVGKTQEGKKDTTNPDEQKAPERRTSPEGQKPNADQNTNMKQPSGNNSNRERRNRAQVNNYYAGTVPKTVEIGINNDQYIEIVNGLNEGDIIILPQLSSTSNTSNNQTRGGFGGGMTGGMPGGGTPGGMPFRTQSGTGR</sequence>
<dbReference type="PANTHER" id="PTHR32347:SF14">
    <property type="entry name" value="EFFLUX SYSTEM COMPONENT YKNX-RELATED"/>
    <property type="match status" value="1"/>
</dbReference>
<keyword evidence="5" id="KW-1133">Transmembrane helix</keyword>
<evidence type="ECO:0000256" key="2">
    <source>
        <dbReference type="ARBA" id="ARBA00023054"/>
    </source>
</evidence>
<reference evidence="9 10" key="1">
    <citation type="submission" date="2016-11" db="EMBL/GenBank/DDBJ databases">
        <authorList>
            <person name="Jaros S."/>
            <person name="Januszkiewicz K."/>
            <person name="Wedrychowicz H."/>
        </authorList>
    </citation>
    <scope>NUCLEOTIDE SEQUENCE [LARGE SCALE GENOMIC DNA]</scope>
    <source>
        <strain evidence="9 10">DSM 19022</strain>
    </source>
</reference>
<dbReference type="Gene3D" id="2.40.30.170">
    <property type="match status" value="2"/>
</dbReference>
<dbReference type="Gene3D" id="6.20.50.140">
    <property type="match status" value="1"/>
</dbReference>
<dbReference type="PANTHER" id="PTHR32347">
    <property type="entry name" value="EFFLUX SYSTEM COMPONENT YKNX-RELATED"/>
    <property type="match status" value="1"/>
</dbReference>
<dbReference type="PRINTS" id="PR01490">
    <property type="entry name" value="RTXTOXIND"/>
</dbReference>
<dbReference type="EMBL" id="FQZS01000004">
    <property type="protein sequence ID" value="SHI54304.1"/>
    <property type="molecule type" value="Genomic_DNA"/>
</dbReference>
<feature type="transmembrane region" description="Helical" evidence="5">
    <location>
        <begin position="22"/>
        <end position="40"/>
    </location>
</feature>
<feature type="compositionally biased region" description="Polar residues" evidence="4">
    <location>
        <begin position="517"/>
        <end position="529"/>
    </location>
</feature>
<evidence type="ECO:0000256" key="1">
    <source>
        <dbReference type="ARBA" id="ARBA00004196"/>
    </source>
</evidence>
<dbReference type="OrthoDB" id="1725043at2"/>
<accession>A0A1M6C0P1</accession>
<dbReference type="Gene3D" id="2.40.50.100">
    <property type="match status" value="2"/>
</dbReference>
<dbReference type="Pfam" id="PF25917">
    <property type="entry name" value="BSH_RND"/>
    <property type="match status" value="1"/>
</dbReference>
<evidence type="ECO:0000259" key="7">
    <source>
        <dbReference type="Pfam" id="PF25973"/>
    </source>
</evidence>
<keyword evidence="2 3" id="KW-0175">Coiled coil</keyword>
<feature type="compositionally biased region" description="Basic and acidic residues" evidence="4">
    <location>
        <begin position="490"/>
        <end position="510"/>
    </location>
</feature>
<dbReference type="InterPro" id="IPR050465">
    <property type="entry name" value="UPF0194_transport"/>
</dbReference>
<dbReference type="Pfam" id="PF25990">
    <property type="entry name" value="Beta-barrel_YknX"/>
    <property type="match status" value="1"/>
</dbReference>
<dbReference type="InterPro" id="IPR058625">
    <property type="entry name" value="MdtA-like_BSH"/>
</dbReference>
<feature type="region of interest" description="Disordered" evidence="4">
    <location>
        <begin position="489"/>
        <end position="538"/>
    </location>
</feature>
<dbReference type="AlphaFoldDB" id="A0A1M6C0P1"/>
<feature type="domain" description="YknX-like beta-barrel" evidence="8">
    <location>
        <begin position="379"/>
        <end position="453"/>
    </location>
</feature>
<evidence type="ECO:0000256" key="4">
    <source>
        <dbReference type="SAM" id="MobiDB-lite"/>
    </source>
</evidence>
<feature type="region of interest" description="Disordered" evidence="4">
    <location>
        <begin position="599"/>
        <end position="623"/>
    </location>
</feature>